<keyword evidence="2" id="KW-1185">Reference proteome</keyword>
<dbReference type="EMBL" id="KV008370">
    <property type="protein sequence ID" value="KZV30243.1"/>
    <property type="molecule type" value="Genomic_DNA"/>
</dbReference>
<dbReference type="Proteomes" id="UP000250235">
    <property type="component" value="Unassembled WGS sequence"/>
</dbReference>
<gene>
    <name evidence="1" type="ORF">F511_40392</name>
</gene>
<evidence type="ECO:0000313" key="1">
    <source>
        <dbReference type="EMBL" id="KZV30243.1"/>
    </source>
</evidence>
<dbReference type="AlphaFoldDB" id="A0A2Z7B7S6"/>
<proteinExistence type="predicted"/>
<reference evidence="1 2" key="1">
    <citation type="journal article" date="2015" name="Proc. Natl. Acad. Sci. U.S.A.">
        <title>The resurrection genome of Boea hygrometrica: A blueprint for survival of dehydration.</title>
        <authorList>
            <person name="Xiao L."/>
            <person name="Yang G."/>
            <person name="Zhang L."/>
            <person name="Yang X."/>
            <person name="Zhao S."/>
            <person name="Ji Z."/>
            <person name="Zhou Q."/>
            <person name="Hu M."/>
            <person name="Wang Y."/>
            <person name="Chen M."/>
            <person name="Xu Y."/>
            <person name="Jin H."/>
            <person name="Xiao X."/>
            <person name="Hu G."/>
            <person name="Bao F."/>
            <person name="Hu Y."/>
            <person name="Wan P."/>
            <person name="Li L."/>
            <person name="Deng X."/>
            <person name="Kuang T."/>
            <person name="Xiang C."/>
            <person name="Zhu J.K."/>
            <person name="Oliver M.J."/>
            <person name="He Y."/>
        </authorList>
    </citation>
    <scope>NUCLEOTIDE SEQUENCE [LARGE SCALE GENOMIC DNA]</scope>
    <source>
        <strain evidence="2">cv. XS01</strain>
    </source>
</reference>
<accession>A0A2Z7B7S6</accession>
<protein>
    <recommendedName>
        <fullName evidence="3">Reverse transcriptase Ty1/copia-type domain-containing protein</fullName>
    </recommendedName>
</protein>
<evidence type="ECO:0008006" key="3">
    <source>
        <dbReference type="Google" id="ProtNLM"/>
    </source>
</evidence>
<sequence length="61" mass="7006">MTYKARLVAKGYTQRQGVDYDETYSSDLIGDRSYDEVAAMDIVIWTRARWAGPNPLLSLYN</sequence>
<organism evidence="1 2">
    <name type="scientific">Dorcoceras hygrometricum</name>
    <dbReference type="NCBI Taxonomy" id="472368"/>
    <lineage>
        <taxon>Eukaryota</taxon>
        <taxon>Viridiplantae</taxon>
        <taxon>Streptophyta</taxon>
        <taxon>Embryophyta</taxon>
        <taxon>Tracheophyta</taxon>
        <taxon>Spermatophyta</taxon>
        <taxon>Magnoliopsida</taxon>
        <taxon>eudicotyledons</taxon>
        <taxon>Gunneridae</taxon>
        <taxon>Pentapetalae</taxon>
        <taxon>asterids</taxon>
        <taxon>lamiids</taxon>
        <taxon>Lamiales</taxon>
        <taxon>Gesneriaceae</taxon>
        <taxon>Didymocarpoideae</taxon>
        <taxon>Trichosporeae</taxon>
        <taxon>Loxocarpinae</taxon>
        <taxon>Dorcoceras</taxon>
    </lineage>
</organism>
<evidence type="ECO:0000313" key="2">
    <source>
        <dbReference type="Proteomes" id="UP000250235"/>
    </source>
</evidence>
<name>A0A2Z7B7S6_9LAMI</name>